<dbReference type="SUPFAM" id="SSF161098">
    <property type="entry name" value="MetI-like"/>
    <property type="match status" value="2"/>
</dbReference>
<feature type="transmembrane region" description="Helical" evidence="8">
    <location>
        <begin position="171"/>
        <end position="193"/>
    </location>
</feature>
<comment type="subcellular location">
    <subcellularLocation>
        <location evidence="1">Cell inner membrane</location>
        <topology evidence="1">Multi-pass membrane protein</topology>
    </subcellularLocation>
    <subcellularLocation>
        <location evidence="8">Cell membrane</location>
        <topology evidence="8">Multi-pass membrane protein</topology>
    </subcellularLocation>
</comment>
<keyword evidence="6 8" id="KW-1133">Transmembrane helix</keyword>
<dbReference type="EMBL" id="CP089291">
    <property type="protein sequence ID" value="UOF90944.1"/>
    <property type="molecule type" value="Genomic_DNA"/>
</dbReference>
<accession>A0ABY4CKY6</accession>
<sequence length="482" mass="53644">MAWVCAYTDVRLKNWMQVFVFVPYVIPSYVMTIAWTQFIGPAGLINRWASTMAGHKMIIWDVYGLNGMVLLLALTNYPLVFLITRSVLYRIPRDLELAAKIAGARNIHVFRKIILPMALPGLAGGGLLAFISSLDNFGIPSFLGIPKGISVLSTFIYEQVVGYNSNNFAKAAVLSIILGIIALLGTAVQWFLVRNSKTDQTFSEDRSIRFSFGKYRLIIEIGIWLFFLVTSVFPLLAMIQTALIKAYGLPFTLKNLTWSNFTFILQNNDASQNAIKNSLMLACATALLCVLIGTVFAYWRVKKPTLLAKAMEWAITLPYAIPGMVLSLSLILTWSEPISGWKPGIYGTTWMIFIAYMTRFLVLQIRTSSASILQVGEEVEEAASIHGGRWLTRWKKILVPLYSPGIVTGACLVFLTSLSELTVSSLLWSAGNETIGVVIFNFEQEGSTTYSTAFSTLIVLAILVFIVTGSLVKKFWIRRVKL</sequence>
<keyword evidence="2 8" id="KW-0813">Transport</keyword>
<dbReference type="PROSITE" id="PS50928">
    <property type="entry name" value="ABC_TM1"/>
    <property type="match status" value="2"/>
</dbReference>
<evidence type="ECO:0000313" key="11">
    <source>
        <dbReference type="Proteomes" id="UP000830167"/>
    </source>
</evidence>
<keyword evidence="7 8" id="KW-0472">Membrane</keyword>
<keyword evidence="3" id="KW-1003">Cell membrane</keyword>
<dbReference type="InterPro" id="IPR035906">
    <property type="entry name" value="MetI-like_sf"/>
</dbReference>
<evidence type="ECO:0000256" key="4">
    <source>
        <dbReference type="ARBA" id="ARBA00022519"/>
    </source>
</evidence>
<keyword evidence="4" id="KW-0997">Cell inner membrane</keyword>
<name>A0ABY4CKY6_9BACL</name>
<proteinExistence type="inferred from homology"/>
<feature type="transmembrane region" description="Helical" evidence="8">
    <location>
        <begin position="313"/>
        <end position="332"/>
    </location>
</feature>
<dbReference type="PANTHER" id="PTHR43357:SF3">
    <property type="entry name" value="FE(3+)-TRANSPORT SYSTEM PERMEASE PROTEIN FBPB 2"/>
    <property type="match status" value="1"/>
</dbReference>
<feature type="transmembrane region" description="Helical" evidence="8">
    <location>
        <begin position="113"/>
        <end position="134"/>
    </location>
</feature>
<dbReference type="CDD" id="cd06261">
    <property type="entry name" value="TM_PBP2"/>
    <property type="match status" value="2"/>
</dbReference>
<organism evidence="10 11">
    <name type="scientific">Fodinisporobacter ferrooxydans</name>
    <dbReference type="NCBI Taxonomy" id="2901836"/>
    <lineage>
        <taxon>Bacteria</taxon>
        <taxon>Bacillati</taxon>
        <taxon>Bacillota</taxon>
        <taxon>Bacilli</taxon>
        <taxon>Bacillales</taxon>
        <taxon>Alicyclobacillaceae</taxon>
        <taxon>Fodinisporobacter</taxon>
    </lineage>
</organism>
<keyword evidence="11" id="KW-1185">Reference proteome</keyword>
<evidence type="ECO:0000256" key="5">
    <source>
        <dbReference type="ARBA" id="ARBA00022692"/>
    </source>
</evidence>
<feature type="transmembrane region" description="Helical" evidence="8">
    <location>
        <begin position="450"/>
        <end position="472"/>
    </location>
</feature>
<dbReference type="Pfam" id="PF00528">
    <property type="entry name" value="BPD_transp_1"/>
    <property type="match status" value="2"/>
</dbReference>
<reference evidence="10" key="1">
    <citation type="submission" date="2021-12" db="EMBL/GenBank/DDBJ databases">
        <title>Alicyclobacillaceae gen. nov., sp. nov., isolated from chalcocite enrichment system.</title>
        <authorList>
            <person name="Jiang Z."/>
        </authorList>
    </citation>
    <scope>NUCLEOTIDE SEQUENCE</scope>
    <source>
        <strain evidence="10">MYW30-H2</strain>
    </source>
</reference>
<keyword evidence="5 8" id="KW-0812">Transmembrane</keyword>
<evidence type="ECO:0000256" key="8">
    <source>
        <dbReference type="RuleBase" id="RU363032"/>
    </source>
</evidence>
<feature type="domain" description="ABC transmembrane type-1" evidence="9">
    <location>
        <begin position="1"/>
        <end position="189"/>
    </location>
</feature>
<gene>
    <name evidence="10" type="ORF">LSG31_01250</name>
</gene>
<comment type="similarity">
    <text evidence="8">Belongs to the binding-protein-dependent transport system permease family.</text>
</comment>
<feature type="domain" description="ABC transmembrane type-1" evidence="9">
    <location>
        <begin position="275"/>
        <end position="471"/>
    </location>
</feature>
<dbReference type="Proteomes" id="UP000830167">
    <property type="component" value="Chromosome"/>
</dbReference>
<dbReference type="Gene3D" id="1.10.3720.10">
    <property type="entry name" value="MetI-like"/>
    <property type="match status" value="2"/>
</dbReference>
<feature type="transmembrane region" description="Helical" evidence="8">
    <location>
        <begin position="344"/>
        <end position="362"/>
    </location>
</feature>
<protein>
    <submittedName>
        <fullName evidence="10">Iron ABC transporter permease</fullName>
    </submittedName>
</protein>
<dbReference type="InterPro" id="IPR000515">
    <property type="entry name" value="MetI-like"/>
</dbReference>
<evidence type="ECO:0000256" key="6">
    <source>
        <dbReference type="ARBA" id="ARBA00022989"/>
    </source>
</evidence>
<feature type="transmembrane region" description="Helical" evidence="8">
    <location>
        <begin position="217"/>
        <end position="239"/>
    </location>
</feature>
<evidence type="ECO:0000256" key="7">
    <source>
        <dbReference type="ARBA" id="ARBA00023136"/>
    </source>
</evidence>
<feature type="transmembrane region" description="Helical" evidence="8">
    <location>
        <begin position="397"/>
        <end position="418"/>
    </location>
</feature>
<evidence type="ECO:0000256" key="1">
    <source>
        <dbReference type="ARBA" id="ARBA00004429"/>
    </source>
</evidence>
<evidence type="ECO:0000259" key="9">
    <source>
        <dbReference type="PROSITE" id="PS50928"/>
    </source>
</evidence>
<feature type="transmembrane region" description="Helical" evidence="8">
    <location>
        <begin position="18"/>
        <end position="38"/>
    </location>
</feature>
<evidence type="ECO:0000256" key="3">
    <source>
        <dbReference type="ARBA" id="ARBA00022475"/>
    </source>
</evidence>
<evidence type="ECO:0000313" key="10">
    <source>
        <dbReference type="EMBL" id="UOF90944.1"/>
    </source>
</evidence>
<feature type="transmembrane region" description="Helical" evidence="8">
    <location>
        <begin position="58"/>
        <end position="83"/>
    </location>
</feature>
<feature type="transmembrane region" description="Helical" evidence="8">
    <location>
        <begin position="279"/>
        <end position="301"/>
    </location>
</feature>
<evidence type="ECO:0000256" key="2">
    <source>
        <dbReference type="ARBA" id="ARBA00022448"/>
    </source>
</evidence>
<dbReference type="PANTHER" id="PTHR43357">
    <property type="entry name" value="INNER MEMBRANE ABC TRANSPORTER PERMEASE PROTEIN YDCV"/>
    <property type="match status" value="1"/>
</dbReference>